<dbReference type="NCBIfam" id="TIGR01195">
    <property type="entry name" value="oadG_fam"/>
    <property type="match status" value="1"/>
</dbReference>
<dbReference type="GO" id="GO:0005886">
    <property type="term" value="C:plasma membrane"/>
    <property type="evidence" value="ECO:0007669"/>
    <property type="project" value="UniProtKB-SubCell"/>
</dbReference>
<dbReference type="AlphaFoldDB" id="A0A1T4ME51"/>
<comment type="subcellular location">
    <subcellularLocation>
        <location evidence="1">Cell membrane</location>
    </subcellularLocation>
</comment>
<dbReference type="InterPro" id="IPR005899">
    <property type="entry name" value="Na_pump_deCOase"/>
</dbReference>
<dbReference type="EMBL" id="FUWW01000012">
    <property type="protein sequence ID" value="SJZ65024.1"/>
    <property type="molecule type" value="Genomic_DNA"/>
</dbReference>
<keyword evidence="8" id="KW-1185">Reference proteome</keyword>
<accession>A0A1T4ME51</accession>
<feature type="transmembrane region" description="Helical" evidence="6">
    <location>
        <begin position="20"/>
        <end position="48"/>
    </location>
</feature>
<dbReference type="STRING" id="290054.SAMN02745114_01238"/>
<organism evidence="7 8">
    <name type="scientific">Eubacterium coprostanoligenes</name>
    <dbReference type="NCBI Taxonomy" id="290054"/>
    <lineage>
        <taxon>Bacteria</taxon>
        <taxon>Bacillati</taxon>
        <taxon>Bacillota</taxon>
        <taxon>Clostridia</taxon>
        <taxon>Eubacteriales</taxon>
        <taxon>Eubacteriaceae</taxon>
        <taxon>Eubacterium</taxon>
    </lineage>
</organism>
<evidence type="ECO:0000256" key="4">
    <source>
        <dbReference type="ARBA" id="ARBA00022989"/>
    </source>
</evidence>
<keyword evidence="2" id="KW-1003">Cell membrane</keyword>
<gene>
    <name evidence="7" type="ORF">SAMN02745114_01238</name>
</gene>
<keyword evidence="4 6" id="KW-1133">Transmembrane helix</keyword>
<name>A0A1T4ME51_9FIRM</name>
<evidence type="ECO:0000256" key="3">
    <source>
        <dbReference type="ARBA" id="ARBA00022692"/>
    </source>
</evidence>
<dbReference type="OrthoDB" id="1863456at2"/>
<evidence type="ECO:0000313" key="8">
    <source>
        <dbReference type="Proteomes" id="UP000190657"/>
    </source>
</evidence>
<proteinExistence type="predicted"/>
<reference evidence="8" key="1">
    <citation type="submission" date="2017-02" db="EMBL/GenBank/DDBJ databases">
        <authorList>
            <person name="Varghese N."/>
            <person name="Submissions S."/>
        </authorList>
    </citation>
    <scope>NUCLEOTIDE SEQUENCE [LARGE SCALE GENOMIC DNA]</scope>
    <source>
        <strain evidence="8">ATCC 51222</strain>
    </source>
</reference>
<sequence>MDTITLATGIIADRSVTFTVTVIVAGIGIVLCTLLVLIGVFYAFGAVVSKSQANAKKKEAKKMQSDMEAALSKASESVPAPAPASAPVIEEGISGEVVAAISAAVYAMEGGSAVIRSVSRKASPVSTRNPWAQAAVVDNTRPF</sequence>
<evidence type="ECO:0000256" key="2">
    <source>
        <dbReference type="ARBA" id="ARBA00022475"/>
    </source>
</evidence>
<keyword evidence="5 6" id="KW-0472">Membrane</keyword>
<evidence type="ECO:0000256" key="5">
    <source>
        <dbReference type="ARBA" id="ARBA00023136"/>
    </source>
</evidence>
<evidence type="ECO:0000256" key="6">
    <source>
        <dbReference type="SAM" id="Phobius"/>
    </source>
</evidence>
<dbReference type="GO" id="GO:0015081">
    <property type="term" value="F:sodium ion transmembrane transporter activity"/>
    <property type="evidence" value="ECO:0007669"/>
    <property type="project" value="InterPro"/>
</dbReference>
<protein>
    <submittedName>
        <fullName evidence="7">Sodium pump decarboxylases, gamma subunit</fullName>
    </submittedName>
</protein>
<dbReference type="RefSeq" id="WP_159443417.1">
    <property type="nucleotide sequence ID" value="NZ_FUWW01000012.1"/>
</dbReference>
<dbReference type="Proteomes" id="UP000190657">
    <property type="component" value="Unassembled WGS sequence"/>
</dbReference>
<keyword evidence="3 6" id="KW-0812">Transmembrane</keyword>
<evidence type="ECO:0000313" key="7">
    <source>
        <dbReference type="EMBL" id="SJZ65024.1"/>
    </source>
</evidence>
<dbReference type="GO" id="GO:0036376">
    <property type="term" value="P:sodium ion export across plasma membrane"/>
    <property type="evidence" value="ECO:0007669"/>
    <property type="project" value="InterPro"/>
</dbReference>
<evidence type="ECO:0000256" key="1">
    <source>
        <dbReference type="ARBA" id="ARBA00004236"/>
    </source>
</evidence>
<dbReference type="Pfam" id="PF04277">
    <property type="entry name" value="OAD_gamma"/>
    <property type="match status" value="1"/>
</dbReference>